<protein>
    <submittedName>
        <fullName evidence="12">P-loop containing nucleoside triphosphate hydrolase protein</fullName>
    </submittedName>
</protein>
<dbReference type="InterPro" id="IPR039421">
    <property type="entry name" value="Type_1_exporter"/>
</dbReference>
<evidence type="ECO:0000256" key="8">
    <source>
        <dbReference type="SAM" id="MobiDB-lite"/>
    </source>
</evidence>
<dbReference type="SMART" id="SM00382">
    <property type="entry name" value="AAA"/>
    <property type="match status" value="1"/>
</dbReference>
<dbReference type="Pfam" id="PF00005">
    <property type="entry name" value="ABC_tran"/>
    <property type="match status" value="1"/>
</dbReference>
<evidence type="ECO:0000313" key="12">
    <source>
        <dbReference type="EMBL" id="KAF2457702.1"/>
    </source>
</evidence>
<dbReference type="SUPFAM" id="SSF52540">
    <property type="entry name" value="P-loop containing nucleoside triphosphate hydrolases"/>
    <property type="match status" value="1"/>
</dbReference>
<keyword evidence="7 9" id="KW-0472">Membrane</keyword>
<dbReference type="GO" id="GO:0005737">
    <property type="term" value="C:cytoplasm"/>
    <property type="evidence" value="ECO:0007669"/>
    <property type="project" value="UniProtKB-ARBA"/>
</dbReference>
<dbReference type="GO" id="GO:0140359">
    <property type="term" value="F:ABC-type transporter activity"/>
    <property type="evidence" value="ECO:0007669"/>
    <property type="project" value="InterPro"/>
</dbReference>
<dbReference type="InterPro" id="IPR027417">
    <property type="entry name" value="P-loop_NTPase"/>
</dbReference>
<dbReference type="FunFam" id="3.40.50.300:FF:000604">
    <property type="entry name" value="ABC transporter B family member 28"/>
    <property type="match status" value="1"/>
</dbReference>
<accession>A0A6A6P1U0</accession>
<dbReference type="EMBL" id="MU001679">
    <property type="protein sequence ID" value="KAF2457702.1"/>
    <property type="molecule type" value="Genomic_DNA"/>
</dbReference>
<evidence type="ECO:0000256" key="9">
    <source>
        <dbReference type="SAM" id="Phobius"/>
    </source>
</evidence>
<evidence type="ECO:0000256" key="5">
    <source>
        <dbReference type="ARBA" id="ARBA00022840"/>
    </source>
</evidence>
<feature type="region of interest" description="Disordered" evidence="8">
    <location>
        <begin position="518"/>
        <end position="538"/>
    </location>
</feature>
<evidence type="ECO:0000256" key="2">
    <source>
        <dbReference type="ARBA" id="ARBA00022448"/>
    </source>
</evidence>
<dbReference type="PROSITE" id="PS50929">
    <property type="entry name" value="ABC_TM1F"/>
    <property type="match status" value="1"/>
</dbReference>
<dbReference type="OrthoDB" id="6500128at2759"/>
<feature type="domain" description="ABC transmembrane type-1" evidence="11">
    <location>
        <begin position="12"/>
        <end position="247"/>
    </location>
</feature>
<dbReference type="Gene3D" id="3.40.50.300">
    <property type="entry name" value="P-loop containing nucleotide triphosphate hydrolases"/>
    <property type="match status" value="1"/>
</dbReference>
<dbReference type="InterPro" id="IPR036640">
    <property type="entry name" value="ABC1_TM_sf"/>
</dbReference>
<keyword evidence="4" id="KW-0547">Nucleotide-binding</keyword>
<dbReference type="AlphaFoldDB" id="A0A6A6P1U0"/>
<name>A0A6A6P1U0_9PEZI</name>
<dbReference type="GO" id="GO:0016020">
    <property type="term" value="C:membrane"/>
    <property type="evidence" value="ECO:0007669"/>
    <property type="project" value="UniProtKB-SubCell"/>
</dbReference>
<dbReference type="InterPro" id="IPR003593">
    <property type="entry name" value="AAA+_ATPase"/>
</dbReference>
<dbReference type="Pfam" id="PF00664">
    <property type="entry name" value="ABC_membrane"/>
    <property type="match status" value="1"/>
</dbReference>
<dbReference type="PROSITE" id="PS50893">
    <property type="entry name" value="ABC_TRANSPORTER_2"/>
    <property type="match status" value="1"/>
</dbReference>
<dbReference type="InterPro" id="IPR011527">
    <property type="entry name" value="ABC1_TM_dom"/>
</dbReference>
<evidence type="ECO:0000256" key="3">
    <source>
        <dbReference type="ARBA" id="ARBA00022692"/>
    </source>
</evidence>
<dbReference type="SUPFAM" id="SSF90123">
    <property type="entry name" value="ABC transporter transmembrane region"/>
    <property type="match status" value="1"/>
</dbReference>
<gene>
    <name evidence="12" type="ORF">BDY21DRAFT_285196</name>
</gene>
<evidence type="ECO:0000256" key="4">
    <source>
        <dbReference type="ARBA" id="ARBA00022741"/>
    </source>
</evidence>
<evidence type="ECO:0000313" key="13">
    <source>
        <dbReference type="Proteomes" id="UP000799766"/>
    </source>
</evidence>
<keyword evidence="3 9" id="KW-0812">Transmembrane</keyword>
<dbReference type="PANTHER" id="PTHR24221">
    <property type="entry name" value="ATP-BINDING CASSETTE SUB-FAMILY B"/>
    <property type="match status" value="1"/>
</dbReference>
<feature type="domain" description="ABC transporter" evidence="10">
    <location>
        <begin position="282"/>
        <end position="517"/>
    </location>
</feature>
<keyword evidence="2" id="KW-0813">Transport</keyword>
<comment type="subcellular location">
    <subcellularLocation>
        <location evidence="1">Membrane</location>
        <topology evidence="1">Multi-pass membrane protein</topology>
    </subcellularLocation>
</comment>
<keyword evidence="6 9" id="KW-1133">Transmembrane helix</keyword>
<dbReference type="GO" id="GO:0016887">
    <property type="term" value="F:ATP hydrolysis activity"/>
    <property type="evidence" value="ECO:0007669"/>
    <property type="project" value="InterPro"/>
</dbReference>
<dbReference type="InterPro" id="IPR003439">
    <property type="entry name" value="ABC_transporter-like_ATP-bd"/>
</dbReference>
<keyword evidence="5" id="KW-0067">ATP-binding</keyword>
<feature type="transmembrane region" description="Helical" evidence="9">
    <location>
        <begin position="102"/>
        <end position="120"/>
    </location>
</feature>
<proteinExistence type="predicted"/>
<evidence type="ECO:0000256" key="7">
    <source>
        <dbReference type="ARBA" id="ARBA00023136"/>
    </source>
</evidence>
<organism evidence="12 13">
    <name type="scientific">Lineolata rhizophorae</name>
    <dbReference type="NCBI Taxonomy" id="578093"/>
    <lineage>
        <taxon>Eukaryota</taxon>
        <taxon>Fungi</taxon>
        <taxon>Dikarya</taxon>
        <taxon>Ascomycota</taxon>
        <taxon>Pezizomycotina</taxon>
        <taxon>Dothideomycetes</taxon>
        <taxon>Dothideomycetes incertae sedis</taxon>
        <taxon>Lineolatales</taxon>
        <taxon>Lineolataceae</taxon>
        <taxon>Lineolata</taxon>
    </lineage>
</organism>
<dbReference type="Proteomes" id="UP000799766">
    <property type="component" value="Unassembled WGS sequence"/>
</dbReference>
<reference evidence="12" key="1">
    <citation type="journal article" date="2020" name="Stud. Mycol.">
        <title>101 Dothideomycetes genomes: a test case for predicting lifestyles and emergence of pathogens.</title>
        <authorList>
            <person name="Haridas S."/>
            <person name="Albert R."/>
            <person name="Binder M."/>
            <person name="Bloem J."/>
            <person name="Labutti K."/>
            <person name="Salamov A."/>
            <person name="Andreopoulos B."/>
            <person name="Baker S."/>
            <person name="Barry K."/>
            <person name="Bills G."/>
            <person name="Bluhm B."/>
            <person name="Cannon C."/>
            <person name="Castanera R."/>
            <person name="Culley D."/>
            <person name="Daum C."/>
            <person name="Ezra D."/>
            <person name="Gonzalez J."/>
            <person name="Henrissat B."/>
            <person name="Kuo A."/>
            <person name="Liang C."/>
            <person name="Lipzen A."/>
            <person name="Lutzoni F."/>
            <person name="Magnuson J."/>
            <person name="Mondo S."/>
            <person name="Nolan M."/>
            <person name="Ohm R."/>
            <person name="Pangilinan J."/>
            <person name="Park H.-J."/>
            <person name="Ramirez L."/>
            <person name="Alfaro M."/>
            <person name="Sun H."/>
            <person name="Tritt A."/>
            <person name="Yoshinaga Y."/>
            <person name="Zwiers L.-H."/>
            <person name="Turgeon B."/>
            <person name="Goodwin S."/>
            <person name="Spatafora J."/>
            <person name="Crous P."/>
            <person name="Grigoriev I."/>
        </authorList>
    </citation>
    <scope>NUCLEOTIDE SEQUENCE</scope>
    <source>
        <strain evidence="12">ATCC 16933</strain>
    </source>
</reference>
<dbReference type="GO" id="GO:0005524">
    <property type="term" value="F:ATP binding"/>
    <property type="evidence" value="ECO:0007669"/>
    <property type="project" value="UniProtKB-KW"/>
</dbReference>
<keyword evidence="12" id="KW-0378">Hydrolase</keyword>
<dbReference type="Gene3D" id="1.20.1560.10">
    <property type="entry name" value="ABC transporter type 1, transmembrane domain"/>
    <property type="match status" value="1"/>
</dbReference>
<evidence type="ECO:0000256" key="6">
    <source>
        <dbReference type="ARBA" id="ARBA00022989"/>
    </source>
</evidence>
<evidence type="ECO:0000256" key="1">
    <source>
        <dbReference type="ARBA" id="ARBA00004141"/>
    </source>
</evidence>
<dbReference type="PANTHER" id="PTHR24221:SF503">
    <property type="entry name" value="MITOCHONDRIAL POTASSIUM CHANNEL ATP-BINDING SUBUNIT"/>
    <property type="match status" value="1"/>
</dbReference>
<evidence type="ECO:0000259" key="10">
    <source>
        <dbReference type="PROSITE" id="PS50893"/>
    </source>
</evidence>
<sequence>MSVLKWAAYEHLIIRGAYDVSRNFLSKYISEHIGTAVTKHAIRHVMTLSNDFFQENNPGYITMSVRSGSMLSGSFQDLFFNVPTTTFNLGLNYIYFCWKFDVYFVAISAATCVAFAWVHYSTGRISDEVRRDAINMQRSQSNQQYDVFEHWRTVASFNKIPETTENLLEPLDRSRDSTIRRGVVESLMDAIRRSVNGVGLAVACVLMVGHIAHGRHPVGDLPSLMQLWGSFTGGIAMLCGLGEKLRTIAWQTETLSALLQRKPAVVDREDAIELPDVIQGRVEFRNVHFGHDPRKPLLKDVSFVAEPNKTIAIVGRSGGGKSTLVDLTVRFFDVTQGSILVDGNDISGVKLSSLRKHIGLISQNETIFATTIMKNVRYGKPDASDEDVYQACRDADIHDKIMSFPDGYQTKVERRGSKLSGGEVQRLVLARVILKDPKIIILDEATSQLDALTESNVLENAINTRNKNRTKIIVAHRLRTIEDDALVLVVENGEIIEKGINKKLRVLPGSEYKKMWDAASGRRQTGKAPDATSPSPHGLDEFQARLLIERRLQYPSESVEDSIKAVNERTDHEDGPRFGAGFLGFFRLALGKDAGPEKILKREMGSVIGGGKQLQEPREGLSRASSISID</sequence>
<feature type="region of interest" description="Disordered" evidence="8">
    <location>
        <begin position="609"/>
        <end position="630"/>
    </location>
</feature>
<keyword evidence="13" id="KW-1185">Reference proteome</keyword>
<evidence type="ECO:0000259" key="11">
    <source>
        <dbReference type="PROSITE" id="PS50929"/>
    </source>
</evidence>